<protein>
    <submittedName>
        <fullName evidence="3">Uncharacterized protein</fullName>
    </submittedName>
</protein>
<accession>A0ABU4FY89</accession>
<feature type="signal peptide" evidence="2">
    <location>
        <begin position="1"/>
        <end position="18"/>
    </location>
</feature>
<organism evidence="3 4">
    <name type="scientific">Sporosarcina aquimarina</name>
    <dbReference type="NCBI Taxonomy" id="114975"/>
    <lineage>
        <taxon>Bacteria</taxon>
        <taxon>Bacillati</taxon>
        <taxon>Bacillota</taxon>
        <taxon>Bacilli</taxon>
        <taxon>Bacillales</taxon>
        <taxon>Caryophanaceae</taxon>
        <taxon>Sporosarcina</taxon>
    </lineage>
</organism>
<comment type="caution">
    <text evidence="3">The sequence shown here is derived from an EMBL/GenBank/DDBJ whole genome shotgun (WGS) entry which is preliminary data.</text>
</comment>
<name>A0ABU4FY89_9BACL</name>
<reference evidence="3 4" key="1">
    <citation type="submission" date="2023-06" db="EMBL/GenBank/DDBJ databases">
        <title>Sporosarcina sp. nov., isolated from Korean traditional fermented seafood 'Jeotgal'.</title>
        <authorList>
            <person name="Yang A.-I."/>
            <person name="Shin N.-R."/>
        </authorList>
    </citation>
    <scope>NUCLEOTIDE SEQUENCE [LARGE SCALE GENOMIC DNA]</scope>
    <source>
        <strain evidence="3 4">KCTC3840</strain>
    </source>
</reference>
<dbReference type="EMBL" id="JAUBDH010000003">
    <property type="protein sequence ID" value="MDW0109692.1"/>
    <property type="molecule type" value="Genomic_DNA"/>
</dbReference>
<gene>
    <name evidence="3" type="ORF">QT716_06435</name>
</gene>
<keyword evidence="1" id="KW-0472">Membrane</keyword>
<sequence length="159" mass="18133">MKKYILSMFLFLILIVSACSNGVKDSPRELSDVISGGSVLGYTYSVTKTQDTYSWKIGYKDKNSILVENDDNANVLDNYMTAVNNAYLEWIELILSAAYFLIIAVSMLILYKKKRSMLKGYGFLLAMMGAIALYIAVQAYFDLSRIIEDLEYYYLILTR</sequence>
<keyword evidence="4" id="KW-1185">Reference proteome</keyword>
<keyword evidence="1" id="KW-1133">Transmembrane helix</keyword>
<evidence type="ECO:0000313" key="4">
    <source>
        <dbReference type="Proteomes" id="UP001280629"/>
    </source>
</evidence>
<feature type="chain" id="PRO_5046118507" evidence="2">
    <location>
        <begin position="19"/>
        <end position="159"/>
    </location>
</feature>
<feature type="transmembrane region" description="Helical" evidence="1">
    <location>
        <begin position="123"/>
        <end position="141"/>
    </location>
</feature>
<evidence type="ECO:0000256" key="1">
    <source>
        <dbReference type="SAM" id="Phobius"/>
    </source>
</evidence>
<keyword evidence="1" id="KW-0812">Transmembrane</keyword>
<dbReference type="PROSITE" id="PS51257">
    <property type="entry name" value="PROKAR_LIPOPROTEIN"/>
    <property type="match status" value="1"/>
</dbReference>
<evidence type="ECO:0000256" key="2">
    <source>
        <dbReference type="SAM" id="SignalP"/>
    </source>
</evidence>
<feature type="transmembrane region" description="Helical" evidence="1">
    <location>
        <begin position="90"/>
        <end position="111"/>
    </location>
</feature>
<proteinExistence type="predicted"/>
<dbReference type="Proteomes" id="UP001280629">
    <property type="component" value="Unassembled WGS sequence"/>
</dbReference>
<dbReference type="RefSeq" id="WP_317935237.1">
    <property type="nucleotide sequence ID" value="NZ_JAUBDH010000003.1"/>
</dbReference>
<keyword evidence="2" id="KW-0732">Signal</keyword>
<evidence type="ECO:0000313" key="3">
    <source>
        <dbReference type="EMBL" id="MDW0109692.1"/>
    </source>
</evidence>